<keyword evidence="2" id="KW-0472">Membrane</keyword>
<organism evidence="4 5">
    <name type="scientific">Phytophthora nicotianae P1976</name>
    <dbReference type="NCBI Taxonomy" id="1317066"/>
    <lineage>
        <taxon>Eukaryota</taxon>
        <taxon>Sar</taxon>
        <taxon>Stramenopiles</taxon>
        <taxon>Oomycota</taxon>
        <taxon>Peronosporomycetes</taxon>
        <taxon>Peronosporales</taxon>
        <taxon>Peronosporaceae</taxon>
        <taxon>Phytophthora</taxon>
    </lineage>
</organism>
<evidence type="ECO:0000256" key="1">
    <source>
        <dbReference type="SAM" id="MobiDB-lite"/>
    </source>
</evidence>
<keyword evidence="2" id="KW-1133">Transmembrane helix</keyword>
<reference evidence="4 5" key="1">
    <citation type="submission" date="2013-11" db="EMBL/GenBank/DDBJ databases">
        <title>The Genome Sequence of Phytophthora parasitica P1976.</title>
        <authorList>
            <consortium name="The Broad Institute Genomics Platform"/>
            <person name="Russ C."/>
            <person name="Tyler B."/>
            <person name="Panabieres F."/>
            <person name="Shan W."/>
            <person name="Tripathy S."/>
            <person name="Grunwald N."/>
            <person name="Machado M."/>
            <person name="Johnson C.S."/>
            <person name="Walker B."/>
            <person name="Young S."/>
            <person name="Zeng Q."/>
            <person name="Gargeya S."/>
            <person name="Fitzgerald M."/>
            <person name="Haas B."/>
            <person name="Abouelleil A."/>
            <person name="Allen A.W."/>
            <person name="Alvarado L."/>
            <person name="Arachchi H.M."/>
            <person name="Berlin A.M."/>
            <person name="Chapman S.B."/>
            <person name="Gainer-Dewar J."/>
            <person name="Goldberg J."/>
            <person name="Griggs A."/>
            <person name="Gujja S."/>
            <person name="Hansen M."/>
            <person name="Howarth C."/>
            <person name="Imamovic A."/>
            <person name="Ireland A."/>
            <person name="Larimer J."/>
            <person name="McCowan C."/>
            <person name="Murphy C."/>
            <person name="Pearson M."/>
            <person name="Poon T.W."/>
            <person name="Priest M."/>
            <person name="Roberts A."/>
            <person name="Saif S."/>
            <person name="Shea T."/>
            <person name="Sisk P."/>
            <person name="Sykes S."/>
            <person name="Wortman J."/>
            <person name="Nusbaum C."/>
            <person name="Birren B."/>
        </authorList>
    </citation>
    <scope>NUCLEOTIDE SEQUENCE [LARGE SCALE GENOMIC DNA]</scope>
    <source>
        <strain evidence="4 5">P1976</strain>
    </source>
</reference>
<feature type="transmembrane region" description="Helical" evidence="2">
    <location>
        <begin position="130"/>
        <end position="150"/>
    </location>
</feature>
<name>A0A080ZY07_PHYNI</name>
<comment type="caution">
    <text evidence="4">The sequence shown here is derived from an EMBL/GenBank/DDBJ whole genome shotgun (WGS) entry which is preliminary data.</text>
</comment>
<evidence type="ECO:0008006" key="6">
    <source>
        <dbReference type="Google" id="ProtNLM"/>
    </source>
</evidence>
<feature type="signal peptide" evidence="3">
    <location>
        <begin position="1"/>
        <end position="25"/>
    </location>
</feature>
<feature type="region of interest" description="Disordered" evidence="1">
    <location>
        <begin position="168"/>
        <end position="190"/>
    </location>
</feature>
<sequence>MVHERIPMVVRLLTILLALVATGTAGSGGIKSCDYGQEMFRSGTQVYFLITIGALVVITFTVRVLIFDVRKLRLPKAQAFVIFDSVWLMFTFGSAVAVAAAPVGTSVCSGVDEDIKILLQEVCEFQCTNIVAAIVTMFLASVCIVFDILFTTGSIPVGSSDPPAEDFTFGETVGTPRSQKAAANRGAAEI</sequence>
<gene>
    <name evidence="4" type="ORF">F444_12152</name>
</gene>
<evidence type="ECO:0000256" key="3">
    <source>
        <dbReference type="SAM" id="SignalP"/>
    </source>
</evidence>
<dbReference type="Proteomes" id="UP000028582">
    <property type="component" value="Unassembled WGS sequence"/>
</dbReference>
<evidence type="ECO:0000313" key="5">
    <source>
        <dbReference type="Proteomes" id="UP000028582"/>
    </source>
</evidence>
<dbReference type="AlphaFoldDB" id="A0A080ZY07"/>
<feature type="transmembrane region" description="Helical" evidence="2">
    <location>
        <begin position="79"/>
        <end position="101"/>
    </location>
</feature>
<evidence type="ECO:0000256" key="2">
    <source>
        <dbReference type="SAM" id="Phobius"/>
    </source>
</evidence>
<protein>
    <recommendedName>
        <fullName evidence="6">MARVEL domain-containing protein</fullName>
    </recommendedName>
</protein>
<feature type="chain" id="PRO_5001753691" description="MARVEL domain-containing protein" evidence="3">
    <location>
        <begin position="26"/>
        <end position="190"/>
    </location>
</feature>
<keyword evidence="2" id="KW-0812">Transmembrane</keyword>
<proteinExistence type="predicted"/>
<feature type="transmembrane region" description="Helical" evidence="2">
    <location>
        <begin position="46"/>
        <end position="67"/>
    </location>
</feature>
<accession>A0A080ZY07</accession>
<dbReference type="OrthoDB" id="112794at2759"/>
<dbReference type="EMBL" id="ANJA01002183">
    <property type="protein sequence ID" value="ETO71518.1"/>
    <property type="molecule type" value="Genomic_DNA"/>
</dbReference>
<evidence type="ECO:0000313" key="4">
    <source>
        <dbReference type="EMBL" id="ETO71518.1"/>
    </source>
</evidence>
<keyword evidence="3" id="KW-0732">Signal</keyword>